<dbReference type="NCBIfam" id="TIGR01965">
    <property type="entry name" value="VCBS_repeat"/>
    <property type="match status" value="4"/>
</dbReference>
<feature type="domain" description="Cadherin" evidence="2">
    <location>
        <begin position="1490"/>
        <end position="1597"/>
    </location>
</feature>
<dbReference type="Proteomes" id="UP000002588">
    <property type="component" value="Chromosome"/>
</dbReference>
<dbReference type="Gene3D" id="2.60.40.2030">
    <property type="match status" value="1"/>
</dbReference>
<dbReference type="eggNOG" id="COG5276">
    <property type="taxonomic scope" value="Bacteria"/>
</dbReference>
<dbReference type="GO" id="GO:0007156">
    <property type="term" value="P:homophilic cell adhesion via plasma membrane adhesion molecules"/>
    <property type="evidence" value="ECO:0007669"/>
    <property type="project" value="InterPro"/>
</dbReference>
<dbReference type="eggNOG" id="COG2304">
    <property type="taxonomic scope" value="Bacteria"/>
</dbReference>
<name>A1K8L8_AZOSB</name>
<dbReference type="InterPro" id="IPR006644">
    <property type="entry name" value="Cadg"/>
</dbReference>
<dbReference type="InterPro" id="IPR015919">
    <property type="entry name" value="Cadherin-like_sf"/>
</dbReference>
<proteinExistence type="predicted"/>
<dbReference type="eggNOG" id="COG3210">
    <property type="taxonomic scope" value="Bacteria"/>
</dbReference>
<dbReference type="SMART" id="SM00112">
    <property type="entry name" value="CA"/>
    <property type="match status" value="3"/>
</dbReference>
<reference evidence="3 4" key="1">
    <citation type="journal article" date="2006" name="Nat. Biotechnol.">
        <title>Complete genome of the mutualistic, N2-fixing grass endophyte Azoarcus sp. strain BH72.</title>
        <authorList>
            <person name="Krause A."/>
            <person name="Ramakumar A."/>
            <person name="Bartels D."/>
            <person name="Battistoni F."/>
            <person name="Bekel T."/>
            <person name="Boch J."/>
            <person name="Boehm M."/>
            <person name="Friedrich F."/>
            <person name="Hurek T."/>
            <person name="Krause L."/>
            <person name="Linke B."/>
            <person name="McHardy A.C."/>
            <person name="Sarkar A."/>
            <person name="Schneiker S."/>
            <person name="Syed A.A."/>
            <person name="Thauer R."/>
            <person name="Vorhoelter F.-J."/>
            <person name="Weidner S."/>
            <person name="Puehler A."/>
            <person name="Reinhold-Hurek B."/>
            <person name="Kaiser O."/>
            <person name="Goesmann A."/>
        </authorList>
    </citation>
    <scope>NUCLEOTIDE SEQUENCE [LARGE SCALE GENOMIC DNA]</scope>
    <source>
        <strain evidence="3 4">BH72</strain>
    </source>
</reference>
<dbReference type="SMART" id="SM00736">
    <property type="entry name" value="CADG"/>
    <property type="match status" value="1"/>
</dbReference>
<dbReference type="Pfam" id="PF17803">
    <property type="entry name" value="Cadherin_4"/>
    <property type="match status" value="3"/>
</dbReference>
<dbReference type="RefSeq" id="WP_011766283.1">
    <property type="nucleotide sequence ID" value="NC_008702.1"/>
</dbReference>
<gene>
    <name evidence="3" type="ordered locus">azo2556</name>
</gene>
<dbReference type="eggNOG" id="COG4932">
    <property type="taxonomic scope" value="Bacteria"/>
</dbReference>
<dbReference type="InterPro" id="IPR040853">
    <property type="entry name" value="RapA2_cadherin-like"/>
</dbReference>
<evidence type="ECO:0000259" key="2">
    <source>
        <dbReference type="PROSITE" id="PS50268"/>
    </source>
</evidence>
<dbReference type="InterPro" id="IPR013783">
    <property type="entry name" value="Ig-like_fold"/>
</dbReference>
<dbReference type="STRING" id="62928.azo2556"/>
<evidence type="ECO:0000256" key="1">
    <source>
        <dbReference type="SAM" id="MobiDB-lite"/>
    </source>
</evidence>
<accession>A1K8L8</accession>
<evidence type="ECO:0000313" key="4">
    <source>
        <dbReference type="Proteomes" id="UP000002588"/>
    </source>
</evidence>
<feature type="region of interest" description="Disordered" evidence="1">
    <location>
        <begin position="849"/>
        <end position="871"/>
    </location>
</feature>
<sequence length="1918" mass="194603">MNNKTSPTIVLPPASRAPTSRLVRRSPRPLALEQRFMFDGAAVAEATHVVEGAAAPAADLLSFAADAPAALKAAEALAEQAVGDFLARPDAREQLFALFNGGQSEPSAQWQQAVDSLLGSLADGDAKISVELRSDAELQGALGGFSASGTQGEAVIYLNRDWLDAGAGAEWIQRVLVEELGHALDARLNPGGDTPGDEGQLFAATVLGESTSATGFALDNDHRTLELDGTPVEIEAANLSFVNAYEVNAATTPAGKEANSHDFVFTSLGAAVINDDTNSRYFSGNDVSAVGINIGGQTYYGWVSRPIKVQGVVRGFYFWTDADFTSLAAAQADGNQDGDRNVADNRGFILVVDQAHFDSLGWVDQTANLKNIGSSSDRVDTALNSLVQAYVAPTAVADVANGTPGTSGGAAVEAGGLNNATAGNEAFGNVLTNDTVDGSASKTVIRVGTTTASQTVNATTTSANGTAVQGQYGTLTLGADGSYRYVVDNGNAAVEALRSSSNTLTESFTYTMADGAGGTATTTLTVTIRGANDTPVANNDYAVAKESIAGSGQYGAGDSSGTLATGNVLANDTDPDRSGEEKWVVGVSIEGSATGLSQGTVTFSVTMDTQNTNSINPSNNTYYAYKVDGSTITPLYHSDGVTRVTVLTKSGTGQNIGFTFSDPTAFNGVTRFTVSTSSNAASLGTNFLGTVTNTTVAASTSVLISAPSGTIAVGMSVGGTGLATAPTVQAIQYDGSGNITSLTLSASVALTNQALSFTAAASAGTDLVGRYGVLRLNADGSYVYTPTANNAALAEGQVGVETFTYTMRDAAGATDTTSRSIATLTIRVLGSGSNDPNAVNDAITATEAGGVANGTPGTDPSGNLLDNDTTPGGTKTVVSARSASNSADTAVGSNTQITGRYGVLTLNADGSYSYALNNGDTAVQALRNSSDTLSDTFIYTIENGLTASGNPLRDSATLVVTIAGANDAPVAADVSASATEAGGTGNATPGYNPAGNVLAYVTDVDDAASELRVTAVRTGAVEGAGTAGTVGQEIVGLYGRLTLNANGSWTYVVDNTNPTVNALAPGQTLVEAFNYTVTDRSGTGLSDDAVLTITLSGAEDTVAVNSVFVNEASPYAVFTVSGAEGVVVSLELGNTSGLAPSDTRATLTGPGADIGSQLEYFDGSNWVQYDALNPPALPAGGQLFVRVAVNPDDVHEGNESFTLTATTADGNASIGTGTVGDEGEGEVFLATNPGGTPNAPGDTGFPTLDDDRPTISVSSPTVVEGDMVEFTISIDKLASAPISFTPVFANLTAQLGTDTAALSTVEVSTDGGTTWVALSGAVTIAAGESSVMLRIATVDDPTAELSEQFTLSTGYISGTVANPFGATGTATLTDNDIVPAPVVTPGQSFSYPENRASGFVIGQVAATHPIGVSEFEITAGNADGYFAIDASGNLSLTAAGAAALAAANDYETGANSFTLTVRAREAGGTWSTGVAVTLNLTDLDEIAPVVPPGQQFSYAENRAAGHVIGQVVATDAVGVTAFEITAGNADGYFAIDAAGNVTLTAAGAAALAAANDYETGPNSFTLTVRARDAAGNWSAGVAVTLELTDLDDTAPVIPAGQQFTYAENRAAGHVIGQVVATDAIGVTAFEITAGNGDGYFAIDAAGNVTLTAAGAAALAAANDYETGANSFTLTVRARDAAGNWSAGVAVTLDLTDVAENTAPVEPPPLPEAPVPVPPPVPVPAAAPPEAPQAAPAAPAPFVSAPLERLVLDTRSSALPQDVLTSVDGFRVVVIEAPLPTLSIYRGVADQHAERGASSSFAVPYDAFAHTDPDERIVLSAKLADGGNLPGWVRFDPQSGKFDYDAPDDFVGEMVIKITARDSKGREVSVLFRFTVGEKTLDKRGRAALSEQLRQAAQRGGFAASLRAAPLATGPSGRA</sequence>
<evidence type="ECO:0000313" key="3">
    <source>
        <dbReference type="EMBL" id="CAL95173.1"/>
    </source>
</evidence>
<dbReference type="PROSITE" id="PS50268">
    <property type="entry name" value="CADHERIN_2"/>
    <property type="match status" value="3"/>
</dbReference>
<organism evidence="3 4">
    <name type="scientific">Azoarcus sp. (strain BH72)</name>
    <dbReference type="NCBI Taxonomy" id="418699"/>
    <lineage>
        <taxon>Bacteria</taxon>
        <taxon>Pseudomonadati</taxon>
        <taxon>Pseudomonadota</taxon>
        <taxon>Betaproteobacteria</taxon>
        <taxon>Rhodocyclales</taxon>
        <taxon>Zoogloeaceae</taxon>
        <taxon>Azoarcus</taxon>
    </lineage>
</organism>
<dbReference type="CDD" id="cd11304">
    <property type="entry name" value="Cadherin_repeat"/>
    <property type="match status" value="3"/>
</dbReference>
<dbReference type="EMBL" id="AM406670">
    <property type="protein sequence ID" value="CAL95173.1"/>
    <property type="molecule type" value="Genomic_DNA"/>
</dbReference>
<dbReference type="Gene3D" id="2.60.40.10">
    <property type="entry name" value="Immunoglobulins"/>
    <property type="match status" value="4"/>
</dbReference>
<protein>
    <recommendedName>
        <fullName evidence="2">Cadherin domain-containing protein</fullName>
    </recommendedName>
</protein>
<dbReference type="Gene3D" id="2.60.40.60">
    <property type="entry name" value="Cadherins"/>
    <property type="match status" value="3"/>
</dbReference>
<feature type="region of interest" description="Disordered" evidence="1">
    <location>
        <begin position="1"/>
        <end position="23"/>
    </location>
</feature>
<feature type="domain" description="Cadherin" evidence="2">
    <location>
        <begin position="1597"/>
        <end position="1705"/>
    </location>
</feature>
<dbReference type="Pfam" id="PF17963">
    <property type="entry name" value="Big_9"/>
    <property type="match status" value="1"/>
</dbReference>
<dbReference type="GO" id="GO:0016020">
    <property type="term" value="C:membrane"/>
    <property type="evidence" value="ECO:0007669"/>
    <property type="project" value="InterPro"/>
</dbReference>
<feature type="domain" description="Cadherin" evidence="2">
    <location>
        <begin position="1383"/>
        <end position="1490"/>
    </location>
</feature>
<dbReference type="InterPro" id="IPR010221">
    <property type="entry name" value="VCBS_dom"/>
</dbReference>
<dbReference type="KEGG" id="azo:azo2556"/>
<feature type="compositionally biased region" description="Polar residues" evidence="1">
    <location>
        <begin position="855"/>
        <end position="871"/>
    </location>
</feature>
<dbReference type="InterPro" id="IPR038081">
    <property type="entry name" value="CalX-like_sf"/>
</dbReference>
<dbReference type="InterPro" id="IPR002126">
    <property type="entry name" value="Cadherin-like_dom"/>
</dbReference>
<dbReference type="HOGENOM" id="CLU_235424_0_0_4"/>
<dbReference type="eggNOG" id="COG0689">
    <property type="taxonomic scope" value="Bacteria"/>
</dbReference>
<dbReference type="SUPFAM" id="SSF141072">
    <property type="entry name" value="CalX-like"/>
    <property type="match status" value="1"/>
</dbReference>
<keyword evidence="4" id="KW-1185">Reference proteome</keyword>
<dbReference type="SUPFAM" id="SSF49313">
    <property type="entry name" value="Cadherin-like"/>
    <property type="match status" value="4"/>
</dbReference>
<dbReference type="GO" id="GO:0005509">
    <property type="term" value="F:calcium ion binding"/>
    <property type="evidence" value="ECO:0007669"/>
    <property type="project" value="InterPro"/>
</dbReference>